<name>A0A517YGU5_9BACT</name>
<evidence type="ECO:0000313" key="1">
    <source>
        <dbReference type="EMBL" id="QDU29447.1"/>
    </source>
</evidence>
<dbReference type="KEGG" id="aagg:ETAA8_45570"/>
<proteinExistence type="predicted"/>
<dbReference type="EMBL" id="CP036274">
    <property type="protein sequence ID" value="QDU29447.1"/>
    <property type="molecule type" value="Genomic_DNA"/>
</dbReference>
<dbReference type="AlphaFoldDB" id="A0A517YGU5"/>
<sequence>MELLILSGAINELRQIVPDFEKFVVLNFG</sequence>
<accession>A0A517YGU5</accession>
<keyword evidence="2" id="KW-1185">Reference proteome</keyword>
<reference evidence="1 2" key="1">
    <citation type="submission" date="2019-02" db="EMBL/GenBank/DDBJ databases">
        <title>Deep-cultivation of Planctomycetes and their phenomic and genomic characterization uncovers novel biology.</title>
        <authorList>
            <person name="Wiegand S."/>
            <person name="Jogler M."/>
            <person name="Boedeker C."/>
            <person name="Pinto D."/>
            <person name="Vollmers J."/>
            <person name="Rivas-Marin E."/>
            <person name="Kohn T."/>
            <person name="Peeters S.H."/>
            <person name="Heuer A."/>
            <person name="Rast P."/>
            <person name="Oberbeckmann S."/>
            <person name="Bunk B."/>
            <person name="Jeske O."/>
            <person name="Meyerdierks A."/>
            <person name="Storesund J.E."/>
            <person name="Kallscheuer N."/>
            <person name="Luecker S."/>
            <person name="Lage O.M."/>
            <person name="Pohl T."/>
            <person name="Merkel B.J."/>
            <person name="Hornburger P."/>
            <person name="Mueller R.-W."/>
            <person name="Bruemmer F."/>
            <person name="Labrenz M."/>
            <person name="Spormann A.M."/>
            <person name="Op den Camp H."/>
            <person name="Overmann J."/>
            <person name="Amann R."/>
            <person name="Jetten M.S.M."/>
            <person name="Mascher T."/>
            <person name="Medema M.H."/>
            <person name="Devos D.P."/>
            <person name="Kaster A.-K."/>
            <person name="Ovreas L."/>
            <person name="Rohde M."/>
            <person name="Galperin M.Y."/>
            <person name="Jogler C."/>
        </authorList>
    </citation>
    <scope>NUCLEOTIDE SEQUENCE [LARGE SCALE GENOMIC DNA]</scope>
    <source>
        <strain evidence="1 2">ETA_A8</strain>
    </source>
</reference>
<protein>
    <submittedName>
        <fullName evidence="1">Uncharacterized protein</fullName>
    </submittedName>
</protein>
<organism evidence="1 2">
    <name type="scientific">Anatilimnocola aggregata</name>
    <dbReference type="NCBI Taxonomy" id="2528021"/>
    <lineage>
        <taxon>Bacteria</taxon>
        <taxon>Pseudomonadati</taxon>
        <taxon>Planctomycetota</taxon>
        <taxon>Planctomycetia</taxon>
        <taxon>Pirellulales</taxon>
        <taxon>Pirellulaceae</taxon>
        <taxon>Anatilimnocola</taxon>
    </lineage>
</organism>
<gene>
    <name evidence="1" type="ORF">ETAA8_45570</name>
</gene>
<evidence type="ECO:0000313" key="2">
    <source>
        <dbReference type="Proteomes" id="UP000315017"/>
    </source>
</evidence>
<dbReference type="Proteomes" id="UP000315017">
    <property type="component" value="Chromosome"/>
</dbReference>